<dbReference type="InterPro" id="IPR015500">
    <property type="entry name" value="Peptidase_S8_subtilisin-rel"/>
</dbReference>
<feature type="active site" description="Charge relay system" evidence="5">
    <location>
        <position position="239"/>
    </location>
</feature>
<evidence type="ECO:0000256" key="1">
    <source>
        <dbReference type="ARBA" id="ARBA00011073"/>
    </source>
</evidence>
<name>A0A4V1X190_9PLEO</name>
<evidence type="ECO:0000256" key="3">
    <source>
        <dbReference type="ARBA" id="ARBA00022801"/>
    </source>
</evidence>
<dbReference type="PROSITE" id="PS51892">
    <property type="entry name" value="SUBTILASE"/>
    <property type="match status" value="1"/>
</dbReference>
<dbReference type="InterPro" id="IPR000209">
    <property type="entry name" value="Peptidase_S8/S53_dom"/>
</dbReference>
<keyword evidence="3 5" id="KW-0378">Hydrolase</keyword>
<dbReference type="Proteomes" id="UP000293823">
    <property type="component" value="Unassembled WGS sequence"/>
</dbReference>
<dbReference type="Gene3D" id="3.40.50.200">
    <property type="entry name" value="Peptidase S8/S53 domain"/>
    <property type="match status" value="1"/>
</dbReference>
<evidence type="ECO:0000256" key="5">
    <source>
        <dbReference type="PROSITE-ProRule" id="PRU01240"/>
    </source>
</evidence>
<keyword evidence="4 5" id="KW-0720">Serine protease</keyword>
<dbReference type="InterPro" id="IPR023827">
    <property type="entry name" value="Peptidase_S8_Asp-AS"/>
</dbReference>
<evidence type="ECO:0000259" key="6">
    <source>
        <dbReference type="Pfam" id="PF00082"/>
    </source>
</evidence>
<dbReference type="InterPro" id="IPR050131">
    <property type="entry name" value="Peptidase_S8_subtilisin-like"/>
</dbReference>
<dbReference type="Pfam" id="PF24476">
    <property type="entry name" value="DUF7580"/>
    <property type="match status" value="1"/>
</dbReference>
<comment type="similarity">
    <text evidence="1 5">Belongs to the peptidase S8 family.</text>
</comment>
<dbReference type="PROSITE" id="PS00136">
    <property type="entry name" value="SUBTILASE_ASP"/>
    <property type="match status" value="1"/>
</dbReference>
<evidence type="ECO:0000313" key="9">
    <source>
        <dbReference type="Proteomes" id="UP000293823"/>
    </source>
</evidence>
<comment type="caution">
    <text evidence="8">The sequence shown here is derived from an EMBL/GenBank/DDBJ whole genome shotgun (WGS) entry which is preliminary data.</text>
</comment>
<dbReference type="InterPro" id="IPR056002">
    <property type="entry name" value="DUF7580"/>
</dbReference>
<dbReference type="SUPFAM" id="SSF52743">
    <property type="entry name" value="Subtilisin-like"/>
    <property type="match status" value="1"/>
</dbReference>
<feature type="domain" description="Peptidase S8/S53" evidence="6">
    <location>
        <begin position="232"/>
        <end position="464"/>
    </location>
</feature>
<evidence type="ECO:0000256" key="2">
    <source>
        <dbReference type="ARBA" id="ARBA00022670"/>
    </source>
</evidence>
<accession>A0A4V1X190</accession>
<reference evidence="9" key="1">
    <citation type="journal article" date="2019" name="bioRxiv">
        <title>Genomics, evolutionary history and diagnostics of the Alternaria alternata species group including apple and Asian pear pathotypes.</title>
        <authorList>
            <person name="Armitage A.D."/>
            <person name="Cockerton H.M."/>
            <person name="Sreenivasaprasad S."/>
            <person name="Woodhall J.W."/>
            <person name="Lane C.R."/>
            <person name="Harrison R.J."/>
            <person name="Clarkson J.P."/>
        </authorList>
    </citation>
    <scope>NUCLEOTIDE SEQUENCE [LARGE SCALE GENOMIC DNA]</scope>
    <source>
        <strain evidence="9">RGR 97.0016</strain>
    </source>
</reference>
<dbReference type="PANTHER" id="PTHR43806">
    <property type="entry name" value="PEPTIDASE S8"/>
    <property type="match status" value="1"/>
</dbReference>
<protein>
    <submittedName>
        <fullName evidence="8">Uncharacterized protein</fullName>
    </submittedName>
</protein>
<dbReference type="EMBL" id="PEJP01000050">
    <property type="protein sequence ID" value="RYO48158.1"/>
    <property type="molecule type" value="Genomic_DNA"/>
</dbReference>
<feature type="domain" description="DUF7580" evidence="7">
    <location>
        <begin position="26"/>
        <end position="127"/>
    </location>
</feature>
<dbReference type="Pfam" id="PF00082">
    <property type="entry name" value="Peptidase_S8"/>
    <property type="match status" value="1"/>
</dbReference>
<dbReference type="PRINTS" id="PR00723">
    <property type="entry name" value="SUBTILISIN"/>
</dbReference>
<dbReference type="GO" id="GO:0004252">
    <property type="term" value="F:serine-type endopeptidase activity"/>
    <property type="evidence" value="ECO:0007669"/>
    <property type="project" value="UniProtKB-UniRule"/>
</dbReference>
<dbReference type="CDD" id="cd00306">
    <property type="entry name" value="Peptidases_S8_S53"/>
    <property type="match status" value="1"/>
</dbReference>
<evidence type="ECO:0000313" key="8">
    <source>
        <dbReference type="EMBL" id="RYO48158.1"/>
    </source>
</evidence>
<dbReference type="GO" id="GO:0006508">
    <property type="term" value="P:proteolysis"/>
    <property type="evidence" value="ECO:0007669"/>
    <property type="project" value="UniProtKB-KW"/>
</dbReference>
<keyword evidence="9" id="KW-1185">Reference proteome</keyword>
<sequence length="542" mass="61714">MDMADDTASNIQVYVDDVSKLKTDAAQLTKHFVLECGVLLWELFFLEVVEVLEEDREYNEDEQINEEESLYNALLRTYDHGTGQFLQLACLEIINNCLSAYVDLDEGIAETDIRAKIYDKIVKPLQEFTATYNDTAKPQSVLVQQYNATWEERKPTLNIRVDRIVDVEPALQAARQYSYNDTASPVVDEGQLFSLDLANVLDEKKSKQADDWKKRIREQNLKYAIGRDPNPKIKIAILDTGIDKSHPQVIREWYHEVRNNEGRIRDFKDFVHEDFPKDISGHGTHIAGIILDLSSNTHVYVGRVVESQKHLKRSGNTFRHQLVQALQHSRQIWNVDIISLSFGFSKTDIEDEIRKEIKACQNSGIVIFASASNDGGHKPRTYPGKYPGVLCIHSATAMGTASEFNPTPALREDNFMCMGEYVQSWWTQSIPTDGSDSNNGMQRMSGTSFATPIAISIAVFMISYIRKNIPDHRWNVPPLSIDGINTMFRLLSDGNERGGYGFLSTEHLFEDHREPYIKSLLIEKLDGHRCRILLTGERHGHS</sequence>
<feature type="active site" description="Charge relay system" evidence="5">
    <location>
        <position position="448"/>
    </location>
</feature>
<evidence type="ECO:0000259" key="7">
    <source>
        <dbReference type="Pfam" id="PF24476"/>
    </source>
</evidence>
<gene>
    <name evidence="8" type="ORF">AA0113_g10132</name>
</gene>
<dbReference type="AlphaFoldDB" id="A0A4V1X190"/>
<evidence type="ECO:0000256" key="4">
    <source>
        <dbReference type="ARBA" id="ARBA00022825"/>
    </source>
</evidence>
<dbReference type="OrthoDB" id="206201at2759"/>
<organism evidence="8 9">
    <name type="scientific">Alternaria arborescens</name>
    <dbReference type="NCBI Taxonomy" id="156630"/>
    <lineage>
        <taxon>Eukaryota</taxon>
        <taxon>Fungi</taxon>
        <taxon>Dikarya</taxon>
        <taxon>Ascomycota</taxon>
        <taxon>Pezizomycotina</taxon>
        <taxon>Dothideomycetes</taxon>
        <taxon>Pleosporomycetidae</taxon>
        <taxon>Pleosporales</taxon>
        <taxon>Pleosporineae</taxon>
        <taxon>Pleosporaceae</taxon>
        <taxon>Alternaria</taxon>
        <taxon>Alternaria sect. Alternaria</taxon>
    </lineage>
</organism>
<dbReference type="PANTHER" id="PTHR43806:SF11">
    <property type="entry name" value="CEREVISIN-RELATED"/>
    <property type="match status" value="1"/>
</dbReference>
<dbReference type="InterPro" id="IPR036852">
    <property type="entry name" value="Peptidase_S8/S53_dom_sf"/>
</dbReference>
<keyword evidence="2 5" id="KW-0645">Protease</keyword>
<proteinExistence type="inferred from homology"/>
<feature type="active site" description="Charge relay system" evidence="5">
    <location>
        <position position="282"/>
    </location>
</feature>